<sequence length="227" mass="25368">MTGEIFPYYKPPLKIRIAMTFGMFGLLALFVVWLFAYLPADMFILGVSLFALYMAPGAGKESIIPVMMGFGFPWWLVLIGIVTIDMSLAVLISFNFDLLLKIPLLGQILLYFTGKTNDLLQRKPWIKGLSVGGLLIFMFTPFMGSSAIDTSIIGRLLSIHPKIILPIVFFGSILATLTMSFGARAIIDLWFMEPIYAVGAVAGVIAGIILIYFFWQKFTARRFPKKE</sequence>
<feature type="transmembrane region" description="Helical" evidence="1">
    <location>
        <begin position="163"/>
        <end position="183"/>
    </location>
</feature>
<keyword evidence="1" id="KW-0472">Membrane</keyword>
<evidence type="ECO:0008006" key="3">
    <source>
        <dbReference type="Google" id="ProtNLM"/>
    </source>
</evidence>
<feature type="transmembrane region" description="Helical" evidence="1">
    <location>
        <begin position="126"/>
        <end position="143"/>
    </location>
</feature>
<feature type="transmembrane region" description="Helical" evidence="1">
    <location>
        <begin position="195"/>
        <end position="215"/>
    </location>
</feature>
<keyword evidence="1" id="KW-1133">Transmembrane helix</keyword>
<evidence type="ECO:0000256" key="1">
    <source>
        <dbReference type="SAM" id="Phobius"/>
    </source>
</evidence>
<protein>
    <recommendedName>
        <fullName evidence="3">Small multi-drug export protein</fullName>
    </recommendedName>
</protein>
<name>A0A644V7D6_9ZZZZ</name>
<feature type="transmembrane region" description="Helical" evidence="1">
    <location>
        <begin position="98"/>
        <end position="114"/>
    </location>
</feature>
<proteinExistence type="predicted"/>
<organism evidence="2">
    <name type="scientific">bioreactor metagenome</name>
    <dbReference type="NCBI Taxonomy" id="1076179"/>
    <lineage>
        <taxon>unclassified sequences</taxon>
        <taxon>metagenomes</taxon>
        <taxon>ecological metagenomes</taxon>
    </lineage>
</organism>
<feature type="transmembrane region" description="Helical" evidence="1">
    <location>
        <begin position="42"/>
        <end position="59"/>
    </location>
</feature>
<keyword evidence="1" id="KW-0812">Transmembrane</keyword>
<comment type="caution">
    <text evidence="2">The sequence shown here is derived from an EMBL/GenBank/DDBJ whole genome shotgun (WGS) entry which is preliminary data.</text>
</comment>
<dbReference type="AlphaFoldDB" id="A0A644V7D6"/>
<reference evidence="2" key="1">
    <citation type="submission" date="2019-08" db="EMBL/GenBank/DDBJ databases">
        <authorList>
            <person name="Kucharzyk K."/>
            <person name="Murdoch R.W."/>
            <person name="Higgins S."/>
            <person name="Loffler F."/>
        </authorList>
    </citation>
    <scope>NUCLEOTIDE SEQUENCE</scope>
</reference>
<evidence type="ECO:0000313" key="2">
    <source>
        <dbReference type="EMBL" id="MPL86703.1"/>
    </source>
</evidence>
<feature type="transmembrane region" description="Helical" evidence="1">
    <location>
        <begin position="17"/>
        <end position="36"/>
    </location>
</feature>
<accession>A0A644V7D6</accession>
<dbReference type="EMBL" id="VSSQ01000226">
    <property type="protein sequence ID" value="MPL86703.1"/>
    <property type="molecule type" value="Genomic_DNA"/>
</dbReference>
<feature type="transmembrane region" description="Helical" evidence="1">
    <location>
        <begin position="71"/>
        <end position="92"/>
    </location>
</feature>
<gene>
    <name evidence="2" type="ORF">SDC9_32688</name>
</gene>